<organism evidence="9 10">
    <name type="scientific">Candidatus Segetimicrobium genomatis</name>
    <dbReference type="NCBI Taxonomy" id="2569760"/>
    <lineage>
        <taxon>Bacteria</taxon>
        <taxon>Bacillati</taxon>
        <taxon>Candidatus Sysuimicrobiota</taxon>
        <taxon>Candidatus Sysuimicrobiia</taxon>
        <taxon>Candidatus Sysuimicrobiales</taxon>
        <taxon>Candidatus Segetimicrobiaceae</taxon>
        <taxon>Candidatus Segetimicrobium</taxon>
    </lineage>
</organism>
<evidence type="ECO:0000256" key="4">
    <source>
        <dbReference type="ARBA" id="ARBA00022692"/>
    </source>
</evidence>
<feature type="transmembrane region" description="Helical" evidence="7">
    <location>
        <begin position="12"/>
        <end position="30"/>
    </location>
</feature>
<feature type="transmembrane region" description="Helical" evidence="7">
    <location>
        <begin position="134"/>
        <end position="156"/>
    </location>
</feature>
<gene>
    <name evidence="9" type="ORF">E6H00_09885</name>
</gene>
<keyword evidence="2 7" id="KW-0813">Transport</keyword>
<dbReference type="GO" id="GO:0071916">
    <property type="term" value="F:dipeptide transmembrane transporter activity"/>
    <property type="evidence" value="ECO:0007669"/>
    <property type="project" value="TreeGrafter"/>
</dbReference>
<dbReference type="AlphaFoldDB" id="A0A537K0Y0"/>
<evidence type="ECO:0000256" key="7">
    <source>
        <dbReference type="RuleBase" id="RU363032"/>
    </source>
</evidence>
<evidence type="ECO:0000256" key="2">
    <source>
        <dbReference type="ARBA" id="ARBA00022448"/>
    </source>
</evidence>
<dbReference type="InterPro" id="IPR000515">
    <property type="entry name" value="MetI-like"/>
</dbReference>
<dbReference type="CDD" id="cd06261">
    <property type="entry name" value="TM_PBP2"/>
    <property type="match status" value="1"/>
</dbReference>
<feature type="transmembrane region" description="Helical" evidence="7">
    <location>
        <begin position="239"/>
        <end position="264"/>
    </location>
</feature>
<dbReference type="Pfam" id="PF19300">
    <property type="entry name" value="BPD_transp_1_N"/>
    <property type="match status" value="1"/>
</dbReference>
<dbReference type="PROSITE" id="PS50928">
    <property type="entry name" value="ABC_TM1"/>
    <property type="match status" value="1"/>
</dbReference>
<keyword evidence="6 7" id="KW-0472">Membrane</keyword>
<evidence type="ECO:0000256" key="1">
    <source>
        <dbReference type="ARBA" id="ARBA00004651"/>
    </source>
</evidence>
<keyword evidence="3" id="KW-1003">Cell membrane</keyword>
<evidence type="ECO:0000259" key="8">
    <source>
        <dbReference type="PROSITE" id="PS50928"/>
    </source>
</evidence>
<dbReference type="GO" id="GO:0005886">
    <property type="term" value="C:plasma membrane"/>
    <property type="evidence" value="ECO:0007669"/>
    <property type="project" value="UniProtKB-SubCell"/>
</dbReference>
<reference evidence="9 10" key="1">
    <citation type="journal article" date="2019" name="Nat. Microbiol.">
        <title>Mediterranean grassland soil C-N compound turnover is dependent on rainfall and depth, and is mediated by genomically divergent microorganisms.</title>
        <authorList>
            <person name="Diamond S."/>
            <person name="Andeer P.F."/>
            <person name="Li Z."/>
            <person name="Crits-Christoph A."/>
            <person name="Burstein D."/>
            <person name="Anantharaman K."/>
            <person name="Lane K.R."/>
            <person name="Thomas B.C."/>
            <person name="Pan C."/>
            <person name="Northen T.R."/>
            <person name="Banfield J.F."/>
        </authorList>
    </citation>
    <scope>NUCLEOTIDE SEQUENCE [LARGE SCALE GENOMIC DNA]</scope>
    <source>
        <strain evidence="9">NP_3</strain>
    </source>
</reference>
<protein>
    <submittedName>
        <fullName evidence="9">ABC transporter permease</fullName>
    </submittedName>
</protein>
<dbReference type="Pfam" id="PF00528">
    <property type="entry name" value="BPD_transp_1"/>
    <property type="match status" value="1"/>
</dbReference>
<keyword evidence="5 7" id="KW-1133">Transmembrane helix</keyword>
<dbReference type="SUPFAM" id="SSF161098">
    <property type="entry name" value="MetI-like"/>
    <property type="match status" value="1"/>
</dbReference>
<evidence type="ECO:0000256" key="3">
    <source>
        <dbReference type="ARBA" id="ARBA00022475"/>
    </source>
</evidence>
<dbReference type="PANTHER" id="PTHR43163">
    <property type="entry name" value="DIPEPTIDE TRANSPORT SYSTEM PERMEASE PROTEIN DPPB-RELATED"/>
    <property type="match status" value="1"/>
</dbReference>
<dbReference type="InterPro" id="IPR045621">
    <property type="entry name" value="BPD_transp_1_N"/>
</dbReference>
<accession>A0A537K0Y0</accession>
<evidence type="ECO:0000256" key="6">
    <source>
        <dbReference type="ARBA" id="ARBA00023136"/>
    </source>
</evidence>
<dbReference type="InterPro" id="IPR035906">
    <property type="entry name" value="MetI-like_sf"/>
</dbReference>
<dbReference type="Proteomes" id="UP000318509">
    <property type="component" value="Unassembled WGS sequence"/>
</dbReference>
<evidence type="ECO:0000256" key="5">
    <source>
        <dbReference type="ARBA" id="ARBA00022989"/>
    </source>
</evidence>
<feature type="transmembrane region" description="Helical" evidence="7">
    <location>
        <begin position="176"/>
        <end position="196"/>
    </location>
</feature>
<dbReference type="Gene3D" id="1.10.3720.10">
    <property type="entry name" value="MetI-like"/>
    <property type="match status" value="1"/>
</dbReference>
<keyword evidence="4 7" id="KW-0812">Transmembrane</keyword>
<comment type="caution">
    <text evidence="9">The sequence shown here is derived from an EMBL/GenBank/DDBJ whole genome shotgun (WGS) entry which is preliminary data.</text>
</comment>
<feature type="transmembrane region" description="Helical" evidence="7">
    <location>
        <begin position="284"/>
        <end position="307"/>
    </location>
</feature>
<evidence type="ECO:0000313" key="10">
    <source>
        <dbReference type="Proteomes" id="UP000318509"/>
    </source>
</evidence>
<evidence type="ECO:0000313" key="9">
    <source>
        <dbReference type="EMBL" id="TMI89404.1"/>
    </source>
</evidence>
<comment type="subcellular location">
    <subcellularLocation>
        <location evidence="1 7">Cell membrane</location>
        <topology evidence="1 7">Multi-pass membrane protein</topology>
    </subcellularLocation>
</comment>
<feature type="domain" description="ABC transmembrane type-1" evidence="8">
    <location>
        <begin position="95"/>
        <end position="304"/>
    </location>
</feature>
<sequence length="318" mass="34543">MTRFAVRRLLQMIPVLFFVSVIIFVLINLVPGDAARLFLGEEAPPDALAALRHELGLDRPLYVQYLRWVGGMLRGDFGHSFKDNRKVLTTVLQKVPVTGELTIAALAIAWTIAIPAGVVAAWRRRTAVDYSASAAALTGLSIPNFWLGIMLIYLFAVHLRWLPASGFVPLGQDPVLNLKTIVMPAFVLGIVLAAVVMRQLRSSMLEVLSADYVRTANAKGLGERVVLVRHALRNAVIPVITVMGIQMGTLFGGAVITETIFALPGLGRLTVESIYGRDYPMLEGVVMFSAFAVLAVNLVVDIVYSLIDPRIKLAGSGP</sequence>
<proteinExistence type="inferred from homology"/>
<comment type="similarity">
    <text evidence="7">Belongs to the binding-protein-dependent transport system permease family.</text>
</comment>
<feature type="transmembrane region" description="Helical" evidence="7">
    <location>
        <begin position="101"/>
        <end position="122"/>
    </location>
</feature>
<dbReference type="EMBL" id="VBAK01000124">
    <property type="protein sequence ID" value="TMI89404.1"/>
    <property type="molecule type" value="Genomic_DNA"/>
</dbReference>
<name>A0A537K0Y0_9BACT</name>
<dbReference type="PANTHER" id="PTHR43163:SF6">
    <property type="entry name" value="DIPEPTIDE TRANSPORT SYSTEM PERMEASE PROTEIN DPPB-RELATED"/>
    <property type="match status" value="1"/>
</dbReference>